<dbReference type="RefSeq" id="WP_077968051.1">
    <property type="nucleotide sequence ID" value="NZ_CP045178.1"/>
</dbReference>
<name>A0A1V4A8X2_9ACTN</name>
<dbReference type="OrthoDB" id="5187021at2"/>
<evidence type="ECO:0008006" key="3">
    <source>
        <dbReference type="Google" id="ProtNLM"/>
    </source>
</evidence>
<dbReference type="SUPFAM" id="SSF48452">
    <property type="entry name" value="TPR-like"/>
    <property type="match status" value="1"/>
</dbReference>
<gene>
    <name evidence="1" type="ORF">B1H18_13620</name>
</gene>
<evidence type="ECO:0000313" key="2">
    <source>
        <dbReference type="Proteomes" id="UP000190539"/>
    </source>
</evidence>
<organism evidence="1 2">
    <name type="scientific">Streptomyces tsukubensis</name>
    <dbReference type="NCBI Taxonomy" id="83656"/>
    <lineage>
        <taxon>Bacteria</taxon>
        <taxon>Bacillati</taxon>
        <taxon>Actinomycetota</taxon>
        <taxon>Actinomycetes</taxon>
        <taxon>Kitasatosporales</taxon>
        <taxon>Streptomycetaceae</taxon>
        <taxon>Streptomyces</taxon>
    </lineage>
</organism>
<dbReference type="EMBL" id="MVFC01000009">
    <property type="protein sequence ID" value="OON79613.1"/>
    <property type="molecule type" value="Genomic_DNA"/>
</dbReference>
<dbReference type="AlphaFoldDB" id="A0A1V4A8X2"/>
<dbReference type="Proteomes" id="UP000190539">
    <property type="component" value="Unassembled WGS sequence"/>
</dbReference>
<evidence type="ECO:0000313" key="1">
    <source>
        <dbReference type="EMBL" id="OON79613.1"/>
    </source>
</evidence>
<reference evidence="1 2" key="1">
    <citation type="submission" date="2017-02" db="EMBL/GenBank/DDBJ databases">
        <title>Draft Genome Sequence of Streptomyces tsukubaensis F601, a Producer of the immunosuppressant tacrolimus FK506.</title>
        <authorList>
            <person name="Zong G."/>
            <person name="Zhong C."/>
            <person name="Fu J."/>
            <person name="Qin R."/>
            <person name="Cao G."/>
        </authorList>
    </citation>
    <scope>NUCLEOTIDE SEQUENCE [LARGE SCALE GENOMIC DNA]</scope>
    <source>
        <strain evidence="1 2">F601</strain>
    </source>
</reference>
<accession>A0A1V4A8X2</accession>
<keyword evidence="2" id="KW-1185">Reference proteome</keyword>
<proteinExistence type="predicted"/>
<dbReference type="STRING" id="83656.B1H18_13620"/>
<sequence>MTRFRELARRDPLAYENDFGLALYALCQETRKRPGPITQTFIDLCEEGIALHRRLLHTNPASRPQLTTLLVWLGVAQHSLGHHGKARPLFAESLDLARGSARRDPHLYEPELCRALALASFALSSSGDHHEALRAADDAVSRWRRLAAEQPDIHDAELAVALHTRCFAHQSAGNQQKMLEPAEESVRIVRRLHSTGTPSALASEMATGLDLVTAALLADDRWSEALPVAQESITWHGTKQNAEQGGRSLGLASSLGVYSMLLDKTGHRSEAKHYAQEAYVECLRRIRDTDAVADLAPVADQIGALLSGHGMKWSASMLRKGVAARLDTRRRGLRRFLRR</sequence>
<dbReference type="InterPro" id="IPR011990">
    <property type="entry name" value="TPR-like_helical_dom_sf"/>
</dbReference>
<protein>
    <recommendedName>
        <fullName evidence="3">Tetratricopeptide repeat protein</fullName>
    </recommendedName>
</protein>
<comment type="caution">
    <text evidence="1">The sequence shown here is derived from an EMBL/GenBank/DDBJ whole genome shotgun (WGS) entry which is preliminary data.</text>
</comment>
<dbReference type="Gene3D" id="1.25.40.10">
    <property type="entry name" value="Tetratricopeptide repeat domain"/>
    <property type="match status" value="1"/>
</dbReference>